<proteinExistence type="predicted"/>
<organism evidence="1 2">
    <name type="scientific">Meloidogyne incognita</name>
    <name type="common">Southern root-knot nematode worm</name>
    <name type="synonym">Oxyuris incognita</name>
    <dbReference type="NCBI Taxonomy" id="6306"/>
    <lineage>
        <taxon>Eukaryota</taxon>
        <taxon>Metazoa</taxon>
        <taxon>Ecdysozoa</taxon>
        <taxon>Nematoda</taxon>
        <taxon>Chromadorea</taxon>
        <taxon>Rhabditida</taxon>
        <taxon>Tylenchina</taxon>
        <taxon>Tylenchomorpha</taxon>
        <taxon>Tylenchoidea</taxon>
        <taxon>Meloidogynidae</taxon>
        <taxon>Meloidogyninae</taxon>
        <taxon>Meloidogyne</taxon>
        <taxon>Meloidogyne incognita group</taxon>
    </lineage>
</organism>
<name>A0A914LV31_MELIC</name>
<evidence type="ECO:0000313" key="2">
    <source>
        <dbReference type="WBParaSite" id="Minc3s00925g18939"/>
    </source>
</evidence>
<keyword evidence="1" id="KW-1185">Reference proteome</keyword>
<dbReference type="Proteomes" id="UP000887563">
    <property type="component" value="Unplaced"/>
</dbReference>
<sequence length="55" mass="6566">MFCCYRRPMYCSEDFGGRCHNIKEENGNWKNAFDSNQIKGCLYKIRYDMLASRDS</sequence>
<dbReference type="AlphaFoldDB" id="A0A914LV31"/>
<accession>A0A914LV31</accession>
<protein>
    <submittedName>
        <fullName evidence="2">Uncharacterized protein</fullName>
    </submittedName>
</protein>
<evidence type="ECO:0000313" key="1">
    <source>
        <dbReference type="Proteomes" id="UP000887563"/>
    </source>
</evidence>
<dbReference type="WBParaSite" id="Minc3s00925g18939">
    <property type="protein sequence ID" value="Minc3s00925g18939"/>
    <property type="gene ID" value="Minc3s00925g18939"/>
</dbReference>
<reference evidence="2" key="1">
    <citation type="submission" date="2022-11" db="UniProtKB">
        <authorList>
            <consortium name="WormBaseParasite"/>
        </authorList>
    </citation>
    <scope>IDENTIFICATION</scope>
</reference>